<evidence type="ECO:0000313" key="2">
    <source>
        <dbReference type="EMBL" id="HJF46103.1"/>
    </source>
</evidence>
<proteinExistence type="predicted"/>
<name>A0A921KMA4_9ACTN</name>
<dbReference type="PANTHER" id="PTHR34580:SF1">
    <property type="entry name" value="PROTEIN PAFC"/>
    <property type="match status" value="1"/>
</dbReference>
<dbReference type="Proteomes" id="UP000697330">
    <property type="component" value="Unassembled WGS sequence"/>
</dbReference>
<reference evidence="2" key="2">
    <citation type="submission" date="2021-09" db="EMBL/GenBank/DDBJ databases">
        <authorList>
            <person name="Gilroy R."/>
        </authorList>
    </citation>
    <scope>NUCLEOTIDE SEQUENCE</scope>
    <source>
        <strain evidence="2">CHK124-7917</strain>
    </source>
</reference>
<protein>
    <submittedName>
        <fullName evidence="2">WYL domain-containing protein</fullName>
    </submittedName>
</protein>
<comment type="caution">
    <text evidence="2">The sequence shown here is derived from an EMBL/GenBank/DDBJ whole genome shotgun (WGS) entry which is preliminary data.</text>
</comment>
<accession>A0A921KMA4</accession>
<organism evidence="2 3">
    <name type="scientific">Thermophilibacter provencensis</name>
    <dbReference type="NCBI Taxonomy" id="1852386"/>
    <lineage>
        <taxon>Bacteria</taxon>
        <taxon>Bacillati</taxon>
        <taxon>Actinomycetota</taxon>
        <taxon>Coriobacteriia</taxon>
        <taxon>Coriobacteriales</taxon>
        <taxon>Atopobiaceae</taxon>
        <taxon>Thermophilibacter</taxon>
    </lineage>
</organism>
<dbReference type="EMBL" id="DYWQ01000154">
    <property type="protein sequence ID" value="HJF46103.1"/>
    <property type="molecule type" value="Genomic_DNA"/>
</dbReference>
<evidence type="ECO:0000259" key="1">
    <source>
        <dbReference type="Pfam" id="PF13280"/>
    </source>
</evidence>
<gene>
    <name evidence="2" type="ORF">K8U72_10055</name>
</gene>
<dbReference type="RefSeq" id="WP_274959676.1">
    <property type="nucleotide sequence ID" value="NZ_DYWQ01000154.1"/>
</dbReference>
<dbReference type="InterPro" id="IPR026881">
    <property type="entry name" value="WYL_dom"/>
</dbReference>
<reference evidence="2" key="1">
    <citation type="journal article" date="2021" name="PeerJ">
        <title>Extensive microbial diversity within the chicken gut microbiome revealed by metagenomics and culture.</title>
        <authorList>
            <person name="Gilroy R."/>
            <person name="Ravi A."/>
            <person name="Getino M."/>
            <person name="Pursley I."/>
            <person name="Horton D.L."/>
            <person name="Alikhan N.F."/>
            <person name="Baker D."/>
            <person name="Gharbi K."/>
            <person name="Hall N."/>
            <person name="Watson M."/>
            <person name="Adriaenssens E.M."/>
            <person name="Foster-Nyarko E."/>
            <person name="Jarju S."/>
            <person name="Secka A."/>
            <person name="Antonio M."/>
            <person name="Oren A."/>
            <person name="Chaudhuri R.R."/>
            <person name="La Ragione R."/>
            <person name="Hildebrand F."/>
            <person name="Pallen M.J."/>
        </authorList>
    </citation>
    <scope>NUCLEOTIDE SEQUENCE</scope>
    <source>
        <strain evidence="2">CHK124-7917</strain>
    </source>
</reference>
<dbReference type="Pfam" id="PF13280">
    <property type="entry name" value="WYL"/>
    <property type="match status" value="1"/>
</dbReference>
<dbReference type="PANTHER" id="PTHR34580">
    <property type="match status" value="1"/>
</dbReference>
<evidence type="ECO:0000313" key="3">
    <source>
        <dbReference type="Proteomes" id="UP000697330"/>
    </source>
</evidence>
<dbReference type="AlphaFoldDB" id="A0A921KMA4"/>
<sequence>MKITKDDERARRICSLALAFMNASAPIPSSDIARDFYPGLSADSFRRAFSRDRTVLAACGVVVRERPHPGDESSWSVDEASSYPDGAEIGAMEAAVLEIACQPLIEDPSFPLAGELRFALAKLTRAFAEASPLRAARREDARPLAALRDALTEGRAARISYRDARGRESERLVAPYAFFGLRGELYLVAGRLRDDGSVVEGGTRTYRVDRMNRACIVNDLPVSTPPDFSVDDWRRLPFQMGETTAVARLELPDDREVDVRRAAGANGTFFSLGGRTIWEVEVSSVEDAASWAVAEGVIPIGPAELVEAWRRMLEGVTADAS</sequence>
<dbReference type="InterPro" id="IPR051534">
    <property type="entry name" value="CBASS_pafABC_assoc_protein"/>
</dbReference>
<feature type="domain" description="WYL" evidence="1">
    <location>
        <begin position="144"/>
        <end position="214"/>
    </location>
</feature>
<dbReference type="PROSITE" id="PS52050">
    <property type="entry name" value="WYL"/>
    <property type="match status" value="1"/>
</dbReference>